<keyword evidence="3" id="KW-1185">Reference proteome</keyword>
<name>A0ABD3A964_9GENT</name>
<comment type="caution">
    <text evidence="2">The sequence shown here is derived from an EMBL/GenBank/DDBJ whole genome shotgun (WGS) entry which is preliminary data.</text>
</comment>
<evidence type="ECO:0000313" key="3">
    <source>
        <dbReference type="Proteomes" id="UP001630127"/>
    </source>
</evidence>
<dbReference type="AlphaFoldDB" id="A0ABD3A964"/>
<reference evidence="2 3" key="1">
    <citation type="submission" date="2024-11" db="EMBL/GenBank/DDBJ databases">
        <title>A near-complete genome assembly of Cinchona calisaya.</title>
        <authorList>
            <person name="Lian D.C."/>
            <person name="Zhao X.W."/>
            <person name="Wei L."/>
        </authorList>
    </citation>
    <scope>NUCLEOTIDE SEQUENCE [LARGE SCALE GENOMIC DNA]</scope>
    <source>
        <tissue evidence="2">Nenye</tissue>
    </source>
</reference>
<dbReference type="EMBL" id="JBJUIK010000005">
    <property type="protein sequence ID" value="KAL3528249.1"/>
    <property type="molecule type" value="Genomic_DNA"/>
</dbReference>
<protein>
    <submittedName>
        <fullName evidence="2">Uncharacterized protein</fullName>
    </submittedName>
</protein>
<feature type="compositionally biased region" description="Polar residues" evidence="1">
    <location>
        <begin position="31"/>
        <end position="42"/>
    </location>
</feature>
<proteinExistence type="predicted"/>
<sequence length="163" mass="18414">MGNDIQRQSNTNSIPNSNFQKKVHNEPSKQIEGQNSSPNHQQIWLPKTIPKLGRDGPSKLSTVEKTMIPQAGTWIAAMTQQQAVVHSLHEKPMHDEAMLDQPSSNVEAMPSSLEQPSQQVRRQVCEPICDDQHQLFLVKRNSKLPIQKKDIIDTMSDSKEVSR</sequence>
<evidence type="ECO:0000256" key="1">
    <source>
        <dbReference type="SAM" id="MobiDB-lite"/>
    </source>
</evidence>
<organism evidence="2 3">
    <name type="scientific">Cinchona calisaya</name>
    <dbReference type="NCBI Taxonomy" id="153742"/>
    <lineage>
        <taxon>Eukaryota</taxon>
        <taxon>Viridiplantae</taxon>
        <taxon>Streptophyta</taxon>
        <taxon>Embryophyta</taxon>
        <taxon>Tracheophyta</taxon>
        <taxon>Spermatophyta</taxon>
        <taxon>Magnoliopsida</taxon>
        <taxon>eudicotyledons</taxon>
        <taxon>Gunneridae</taxon>
        <taxon>Pentapetalae</taxon>
        <taxon>asterids</taxon>
        <taxon>lamiids</taxon>
        <taxon>Gentianales</taxon>
        <taxon>Rubiaceae</taxon>
        <taxon>Cinchonoideae</taxon>
        <taxon>Cinchoneae</taxon>
        <taxon>Cinchona</taxon>
    </lineage>
</organism>
<dbReference type="Proteomes" id="UP001630127">
    <property type="component" value="Unassembled WGS sequence"/>
</dbReference>
<gene>
    <name evidence="2" type="ORF">ACH5RR_012905</name>
</gene>
<evidence type="ECO:0000313" key="2">
    <source>
        <dbReference type="EMBL" id="KAL3528249.1"/>
    </source>
</evidence>
<accession>A0ABD3A964</accession>
<feature type="compositionally biased region" description="Polar residues" evidence="1">
    <location>
        <begin position="1"/>
        <end position="20"/>
    </location>
</feature>
<feature type="region of interest" description="Disordered" evidence="1">
    <location>
        <begin position="1"/>
        <end position="43"/>
    </location>
</feature>